<sequence length="99" mass="10855">MSSYNATTSRQLTTDAASYPQRPTQDQRRPTCHQLEVGHPRGVGLDSLYGPITLGSDMRGYLSQMAEDMRSKALYAAVQEMDNKIGSSARIHGPHSAKC</sequence>
<name>A0A0V1BZX1_TRISP</name>
<dbReference type="GO" id="GO:0016874">
    <property type="term" value="F:ligase activity"/>
    <property type="evidence" value="ECO:0007669"/>
    <property type="project" value="UniProtKB-KW"/>
</dbReference>
<reference evidence="1 2" key="1">
    <citation type="submission" date="2015-01" db="EMBL/GenBank/DDBJ databases">
        <title>Evolution of Trichinella species and genotypes.</title>
        <authorList>
            <person name="Korhonen P.K."/>
            <person name="Edoardo P."/>
            <person name="Giuseppe L.R."/>
            <person name="Gasser R.B."/>
        </authorList>
    </citation>
    <scope>NUCLEOTIDE SEQUENCE [LARGE SCALE GENOMIC DNA]</scope>
    <source>
        <strain evidence="1">ISS3</strain>
    </source>
</reference>
<dbReference type="InParanoid" id="A0A0V1BZX1"/>
<dbReference type="OrthoDB" id="6425810at2759"/>
<dbReference type="Proteomes" id="UP000054776">
    <property type="component" value="Unassembled WGS sequence"/>
</dbReference>
<organism evidence="1 2">
    <name type="scientific">Trichinella spiralis</name>
    <name type="common">Trichina worm</name>
    <dbReference type="NCBI Taxonomy" id="6334"/>
    <lineage>
        <taxon>Eukaryota</taxon>
        <taxon>Metazoa</taxon>
        <taxon>Ecdysozoa</taxon>
        <taxon>Nematoda</taxon>
        <taxon>Enoplea</taxon>
        <taxon>Dorylaimia</taxon>
        <taxon>Trichinellida</taxon>
        <taxon>Trichinellidae</taxon>
        <taxon>Trichinella</taxon>
    </lineage>
</organism>
<dbReference type="AlphaFoldDB" id="A0A0V1BZX1"/>
<accession>A0A0V1BZX1</accession>
<dbReference type="EMBL" id="JYDH01000005">
    <property type="protein sequence ID" value="KRY41987.1"/>
    <property type="molecule type" value="Genomic_DNA"/>
</dbReference>
<comment type="caution">
    <text evidence="1">The sequence shown here is derived from an EMBL/GenBank/DDBJ whole genome shotgun (WGS) entry which is preliminary data.</text>
</comment>
<gene>
    <name evidence="1" type="ORF">T01_10694</name>
</gene>
<protein>
    <submittedName>
        <fullName evidence="1">Uncharacterized protein</fullName>
    </submittedName>
</protein>
<proteinExistence type="predicted"/>
<evidence type="ECO:0000313" key="2">
    <source>
        <dbReference type="Proteomes" id="UP000054776"/>
    </source>
</evidence>
<evidence type="ECO:0000313" key="1">
    <source>
        <dbReference type="EMBL" id="KRY41987.1"/>
    </source>
</evidence>
<keyword evidence="2" id="KW-1185">Reference proteome</keyword>